<evidence type="ECO:0000259" key="1">
    <source>
        <dbReference type="Pfam" id="PF08434"/>
    </source>
</evidence>
<evidence type="ECO:0000313" key="3">
    <source>
        <dbReference type="Proteomes" id="UP001162483"/>
    </source>
</evidence>
<keyword evidence="3" id="KW-1185">Reference proteome</keyword>
<dbReference type="Pfam" id="PF08434">
    <property type="entry name" value="CLCA"/>
    <property type="match status" value="1"/>
</dbReference>
<protein>
    <recommendedName>
        <fullName evidence="1">Calcium-activated chloride channel N-terminal domain-containing protein</fullName>
    </recommendedName>
</protein>
<evidence type="ECO:0000313" key="2">
    <source>
        <dbReference type="EMBL" id="CAI9562544.1"/>
    </source>
</evidence>
<gene>
    <name evidence="2" type="ORF">SPARVUS_LOCUS5628474</name>
</gene>
<comment type="caution">
    <text evidence="2">The sequence shown here is derived from an EMBL/GenBank/DDBJ whole genome shotgun (WGS) entry which is preliminary data.</text>
</comment>
<dbReference type="EMBL" id="CATNWA010011919">
    <property type="protein sequence ID" value="CAI9562544.1"/>
    <property type="molecule type" value="Genomic_DNA"/>
</dbReference>
<accession>A0ABN9CQT3</accession>
<dbReference type="InterPro" id="IPR013642">
    <property type="entry name" value="CLCA_N"/>
</dbReference>
<sequence length="165" mass="18808">FYQAHVIIANTFLNIGDSPYTRQYGGCGEQGQFIHLTPNFLMNEDLISVYGAHGKLFVQEWARLRWGVFEEYNTDQPFYISPNLQVEATRCSVNISGIYRVPEHVEDSCLTKSCNIDPHTGLYEQKCTFFPEKNQTAGESIMYFPGLQYVSAMTVCNPSIRHTFG</sequence>
<proteinExistence type="predicted"/>
<name>A0ABN9CQT3_9NEOB</name>
<dbReference type="Proteomes" id="UP001162483">
    <property type="component" value="Unassembled WGS sequence"/>
</dbReference>
<feature type="non-terminal residue" evidence="2">
    <location>
        <position position="1"/>
    </location>
</feature>
<organism evidence="2 3">
    <name type="scientific">Staurois parvus</name>
    <dbReference type="NCBI Taxonomy" id="386267"/>
    <lineage>
        <taxon>Eukaryota</taxon>
        <taxon>Metazoa</taxon>
        <taxon>Chordata</taxon>
        <taxon>Craniata</taxon>
        <taxon>Vertebrata</taxon>
        <taxon>Euteleostomi</taxon>
        <taxon>Amphibia</taxon>
        <taxon>Batrachia</taxon>
        <taxon>Anura</taxon>
        <taxon>Neobatrachia</taxon>
        <taxon>Ranoidea</taxon>
        <taxon>Ranidae</taxon>
        <taxon>Staurois</taxon>
    </lineage>
</organism>
<feature type="domain" description="Calcium-activated chloride channel N-terminal" evidence="1">
    <location>
        <begin position="2"/>
        <end position="157"/>
    </location>
</feature>
<reference evidence="2" key="1">
    <citation type="submission" date="2023-05" db="EMBL/GenBank/DDBJ databases">
        <authorList>
            <person name="Stuckert A."/>
        </authorList>
    </citation>
    <scope>NUCLEOTIDE SEQUENCE</scope>
</reference>